<evidence type="ECO:0000313" key="5">
    <source>
        <dbReference type="Proteomes" id="UP000663877"/>
    </source>
</evidence>
<keyword evidence="1" id="KW-0812">Transmembrane</keyword>
<organism evidence="2 5">
    <name type="scientific">Adineta steineri</name>
    <dbReference type="NCBI Taxonomy" id="433720"/>
    <lineage>
        <taxon>Eukaryota</taxon>
        <taxon>Metazoa</taxon>
        <taxon>Spiralia</taxon>
        <taxon>Gnathifera</taxon>
        <taxon>Rotifera</taxon>
        <taxon>Eurotatoria</taxon>
        <taxon>Bdelloidea</taxon>
        <taxon>Adinetida</taxon>
        <taxon>Adinetidae</taxon>
        <taxon>Adineta</taxon>
    </lineage>
</organism>
<protein>
    <submittedName>
        <fullName evidence="2">Uncharacterized protein</fullName>
    </submittedName>
</protein>
<evidence type="ECO:0000313" key="3">
    <source>
        <dbReference type="EMBL" id="CAF1646206.1"/>
    </source>
</evidence>
<reference evidence="2" key="1">
    <citation type="submission" date="2021-02" db="EMBL/GenBank/DDBJ databases">
        <authorList>
            <person name="Nowell W R."/>
        </authorList>
    </citation>
    <scope>NUCLEOTIDE SEQUENCE</scope>
</reference>
<keyword evidence="1" id="KW-1133">Transmembrane helix</keyword>
<dbReference type="Proteomes" id="UP000663877">
    <property type="component" value="Unassembled WGS sequence"/>
</dbReference>
<evidence type="ECO:0000256" key="1">
    <source>
        <dbReference type="SAM" id="Phobius"/>
    </source>
</evidence>
<accession>A0A815TSX2</accession>
<dbReference type="Proteomes" id="UP000663832">
    <property type="component" value="Unassembled WGS sequence"/>
</dbReference>
<evidence type="ECO:0000313" key="2">
    <source>
        <dbReference type="EMBL" id="CAF1507077.1"/>
    </source>
</evidence>
<gene>
    <name evidence="2" type="ORF">BJG266_LOCUS43507</name>
    <name evidence="3" type="ORF">QVE165_LOCUS60437</name>
</gene>
<comment type="caution">
    <text evidence="2">The sequence shown here is derived from an EMBL/GenBank/DDBJ whole genome shotgun (WGS) entry which is preliminary data.</text>
</comment>
<dbReference type="AlphaFoldDB" id="A0A815TSX2"/>
<name>A0A815TSX2_9BILA</name>
<dbReference type="OrthoDB" id="10453482at2759"/>
<feature type="transmembrane region" description="Helical" evidence="1">
    <location>
        <begin position="400"/>
        <end position="422"/>
    </location>
</feature>
<evidence type="ECO:0000313" key="4">
    <source>
        <dbReference type="Proteomes" id="UP000663832"/>
    </source>
</evidence>
<dbReference type="EMBL" id="CAJNOM010003491">
    <property type="protein sequence ID" value="CAF1646206.1"/>
    <property type="molecule type" value="Genomic_DNA"/>
</dbReference>
<proteinExistence type="predicted"/>
<dbReference type="EMBL" id="CAJNOI010003144">
    <property type="protein sequence ID" value="CAF1507077.1"/>
    <property type="molecule type" value="Genomic_DNA"/>
</dbReference>
<keyword evidence="4" id="KW-1185">Reference proteome</keyword>
<sequence length="452" mass="52627">MKLKTFITWLYQRVVNYNLFILAEDDYDDDDNNNIQDPTIVIKHQKYKTWLYIILLTICFYILFYIHLIKTKTSIVIVEDITIDLYKKLYSEHHETLLCPCSITTISYENITSNDVTIHSVCSSIFVDPIWINGLYFDNASQYGVWDFRTTAYSQFEFLSSFCSLSNEVISQTLTDIDHNELISLYLLSDKQFQIEINGTIEYLKNSAATRIITFLNYLRNISNTHYFISALNTNFIIEPNSWPNTLSSFMANEVMYKNRENETCAGPIRTINATLSPLPYQLNEHDRRHRMEPMSNSSNVTGFFAACTPLQAILESTLDCLYEVECLHLLLKYFPNLKTINNFNPNISVLSSEYESITVEKYLENLFIKNWPTQINYIKYFDLCSPSSCSYSIIKRTEVVYAITFLISLYGGLVIILRLIASFSIDTFMKWKFYLKARNENSSGNILIEII</sequence>
<keyword evidence="1" id="KW-0472">Membrane</keyword>
<feature type="transmembrane region" description="Helical" evidence="1">
    <location>
        <begin position="50"/>
        <end position="68"/>
    </location>
</feature>